<evidence type="ECO:0000256" key="1">
    <source>
        <dbReference type="ARBA" id="ARBA00022714"/>
    </source>
</evidence>
<proteinExistence type="predicted"/>
<reference evidence="7" key="1">
    <citation type="submission" date="2006-10" db="EMBL/GenBank/DDBJ databases">
        <title>Complete sequence of Solibacter usitatus Ellin6076.</title>
        <authorList>
            <consortium name="US DOE Joint Genome Institute"/>
            <person name="Copeland A."/>
            <person name="Lucas S."/>
            <person name="Lapidus A."/>
            <person name="Barry K."/>
            <person name="Detter J.C."/>
            <person name="Glavina del Rio T."/>
            <person name="Hammon N."/>
            <person name="Israni S."/>
            <person name="Dalin E."/>
            <person name="Tice H."/>
            <person name="Pitluck S."/>
            <person name="Thompson L.S."/>
            <person name="Brettin T."/>
            <person name="Bruce D."/>
            <person name="Han C."/>
            <person name="Tapia R."/>
            <person name="Gilna P."/>
            <person name="Schmutz J."/>
            <person name="Larimer F."/>
            <person name="Land M."/>
            <person name="Hauser L."/>
            <person name="Kyrpides N."/>
            <person name="Mikhailova N."/>
            <person name="Janssen P.H."/>
            <person name="Kuske C.R."/>
            <person name="Richardson P."/>
        </authorList>
    </citation>
    <scope>NUCLEOTIDE SEQUENCE</scope>
    <source>
        <strain evidence="7">Ellin6076</strain>
    </source>
</reference>
<name>Q02D18_SOLUE</name>
<evidence type="ECO:0000256" key="5">
    <source>
        <dbReference type="SAM" id="SignalP"/>
    </source>
</evidence>
<dbReference type="Pfam" id="PF00355">
    <property type="entry name" value="Rieske"/>
    <property type="match status" value="1"/>
</dbReference>
<dbReference type="PROSITE" id="PS51296">
    <property type="entry name" value="RIESKE"/>
    <property type="match status" value="1"/>
</dbReference>
<dbReference type="GO" id="GO:0051537">
    <property type="term" value="F:2 iron, 2 sulfur cluster binding"/>
    <property type="evidence" value="ECO:0007669"/>
    <property type="project" value="UniProtKB-KW"/>
</dbReference>
<evidence type="ECO:0000313" key="7">
    <source>
        <dbReference type="EMBL" id="ABJ81048.1"/>
    </source>
</evidence>
<keyword evidence="5" id="KW-0732">Signal</keyword>
<evidence type="ECO:0000256" key="4">
    <source>
        <dbReference type="ARBA" id="ARBA00023014"/>
    </source>
</evidence>
<keyword evidence="2" id="KW-0479">Metal-binding</keyword>
<dbReference type="SUPFAM" id="SSF50022">
    <property type="entry name" value="ISP domain"/>
    <property type="match status" value="1"/>
</dbReference>
<dbReference type="Gene3D" id="2.102.10.10">
    <property type="entry name" value="Rieske [2Fe-2S] iron-sulphur domain"/>
    <property type="match status" value="1"/>
</dbReference>
<keyword evidence="1" id="KW-0001">2Fe-2S</keyword>
<feature type="chain" id="PRO_5004163480" evidence="5">
    <location>
        <begin position="28"/>
        <end position="155"/>
    </location>
</feature>
<evidence type="ECO:0000259" key="6">
    <source>
        <dbReference type="PROSITE" id="PS51296"/>
    </source>
</evidence>
<keyword evidence="3" id="KW-0408">Iron</keyword>
<dbReference type="AlphaFoldDB" id="Q02D18"/>
<accession>Q02D18</accession>
<sequence length="155" mass="16839" precursor="true">MSPVTRRGWLQSTALFAGAPCACLAQASNDCCTVPEAPANIQPGLVTLDLARTPALQNTGGAVKIIDADRKLQILIARPTDRTFVALDQRCTHGGGALTYVHKHKHIYCTCWGHAKFALDGSVLRWPNKQTPKPLRVHPIVRRGNVLEIRVDGLA</sequence>
<feature type="domain" description="Rieske" evidence="6">
    <location>
        <begin position="73"/>
        <end position="149"/>
    </location>
</feature>
<keyword evidence="4" id="KW-0411">Iron-sulfur</keyword>
<gene>
    <name evidence="7" type="ordered locus">Acid_0032</name>
</gene>
<dbReference type="InterPro" id="IPR006311">
    <property type="entry name" value="TAT_signal"/>
</dbReference>
<dbReference type="STRING" id="234267.Acid_0032"/>
<feature type="signal peptide" evidence="5">
    <location>
        <begin position="1"/>
        <end position="27"/>
    </location>
</feature>
<dbReference type="KEGG" id="sus:Acid_0032"/>
<evidence type="ECO:0000256" key="3">
    <source>
        <dbReference type="ARBA" id="ARBA00023004"/>
    </source>
</evidence>
<dbReference type="OrthoDB" id="165343at2"/>
<dbReference type="EMBL" id="CP000473">
    <property type="protein sequence ID" value="ABJ81048.1"/>
    <property type="molecule type" value="Genomic_DNA"/>
</dbReference>
<dbReference type="InParanoid" id="Q02D18"/>
<dbReference type="InterPro" id="IPR017941">
    <property type="entry name" value="Rieske_2Fe-2S"/>
</dbReference>
<organism evidence="7">
    <name type="scientific">Solibacter usitatus (strain Ellin6076)</name>
    <dbReference type="NCBI Taxonomy" id="234267"/>
    <lineage>
        <taxon>Bacteria</taxon>
        <taxon>Pseudomonadati</taxon>
        <taxon>Acidobacteriota</taxon>
        <taxon>Terriglobia</taxon>
        <taxon>Bryobacterales</taxon>
        <taxon>Solibacteraceae</taxon>
        <taxon>Candidatus Solibacter</taxon>
    </lineage>
</organism>
<dbReference type="InterPro" id="IPR036922">
    <property type="entry name" value="Rieske_2Fe-2S_sf"/>
</dbReference>
<protein>
    <submittedName>
        <fullName evidence="7">Rieske (2Fe-2S) domain protein</fullName>
    </submittedName>
</protein>
<dbReference type="GO" id="GO:0046872">
    <property type="term" value="F:metal ion binding"/>
    <property type="evidence" value="ECO:0007669"/>
    <property type="project" value="UniProtKB-KW"/>
</dbReference>
<dbReference type="eggNOG" id="COG0723">
    <property type="taxonomic scope" value="Bacteria"/>
</dbReference>
<dbReference type="PROSITE" id="PS51318">
    <property type="entry name" value="TAT"/>
    <property type="match status" value="1"/>
</dbReference>
<evidence type="ECO:0000256" key="2">
    <source>
        <dbReference type="ARBA" id="ARBA00022723"/>
    </source>
</evidence>
<dbReference type="HOGENOM" id="CLU_1694371_0_0_0"/>